<evidence type="ECO:0000313" key="2">
    <source>
        <dbReference type="EMBL" id="SEM31390.1"/>
    </source>
</evidence>
<dbReference type="Proteomes" id="UP000198990">
    <property type="component" value="Unassembled WGS sequence"/>
</dbReference>
<evidence type="ECO:0000256" key="1">
    <source>
        <dbReference type="SAM" id="Coils"/>
    </source>
</evidence>
<organism evidence="2 3">
    <name type="scientific">Maribacter orientalis</name>
    <dbReference type="NCBI Taxonomy" id="228957"/>
    <lineage>
        <taxon>Bacteria</taxon>
        <taxon>Pseudomonadati</taxon>
        <taxon>Bacteroidota</taxon>
        <taxon>Flavobacteriia</taxon>
        <taxon>Flavobacteriales</taxon>
        <taxon>Flavobacteriaceae</taxon>
        <taxon>Maribacter</taxon>
    </lineage>
</organism>
<dbReference type="STRING" id="228957.SAMN04488008_1152"/>
<dbReference type="EMBL" id="FNZN01000015">
    <property type="protein sequence ID" value="SEM31390.1"/>
    <property type="molecule type" value="Genomic_DNA"/>
</dbReference>
<protein>
    <submittedName>
        <fullName evidence="2">Uncharacterized protein</fullName>
    </submittedName>
</protein>
<sequence length="230" mass="26612">MYINEHMATKLTFVIISIFLLLISCDKKQTDLEFEKSVANEIFPALLDSVFHDTRLAPPPPPPPNSEWSDSIAIKWDESKMIAEYEKRKAELEKDTTKLVIAIVDSTYQINERAKKELIDFYKDFEIELDTLNIKKSYKINLTDLKHADKFKLKYRSEFPATSKVWKNDYDFHLSGITGFSRIQFDQTKRFGVMISGFGCGRLCGFSGLVFIRKFNGKWIIDKIKVTAIS</sequence>
<keyword evidence="1" id="KW-0175">Coiled coil</keyword>
<evidence type="ECO:0000313" key="3">
    <source>
        <dbReference type="Proteomes" id="UP000198990"/>
    </source>
</evidence>
<feature type="coiled-coil region" evidence="1">
    <location>
        <begin position="75"/>
        <end position="102"/>
    </location>
</feature>
<proteinExistence type="predicted"/>
<name>A0A1H7XC58_9FLAO</name>
<dbReference type="AlphaFoldDB" id="A0A1H7XC58"/>
<reference evidence="3" key="1">
    <citation type="submission" date="2016-10" db="EMBL/GenBank/DDBJ databases">
        <authorList>
            <person name="Varghese N."/>
            <person name="Submissions S."/>
        </authorList>
    </citation>
    <scope>NUCLEOTIDE SEQUENCE [LARGE SCALE GENOMIC DNA]</scope>
    <source>
        <strain evidence="3">DSM 16471</strain>
    </source>
</reference>
<accession>A0A1H7XC58</accession>
<keyword evidence="3" id="KW-1185">Reference proteome</keyword>
<gene>
    <name evidence="2" type="ORF">SAMN04488008_1152</name>
</gene>